<dbReference type="PANTHER" id="PTHR21485:SF6">
    <property type="entry name" value="N-ACYLNEURAMINATE CYTIDYLYLTRANSFERASE-RELATED"/>
    <property type="match status" value="1"/>
</dbReference>
<evidence type="ECO:0000313" key="2">
    <source>
        <dbReference type="Proteomes" id="UP000294823"/>
    </source>
</evidence>
<dbReference type="GO" id="GO:0016779">
    <property type="term" value="F:nucleotidyltransferase activity"/>
    <property type="evidence" value="ECO:0007669"/>
    <property type="project" value="UniProtKB-KW"/>
</dbReference>
<keyword evidence="1" id="KW-0548">Nucleotidyltransferase</keyword>
<organism evidence="1 2">
    <name type="scientific">Halomonas marinisediminis</name>
    <dbReference type="NCBI Taxonomy" id="2546095"/>
    <lineage>
        <taxon>Bacteria</taxon>
        <taxon>Pseudomonadati</taxon>
        <taxon>Pseudomonadota</taxon>
        <taxon>Gammaproteobacteria</taxon>
        <taxon>Oceanospirillales</taxon>
        <taxon>Halomonadaceae</taxon>
        <taxon>Halomonas</taxon>
    </lineage>
</organism>
<comment type="caution">
    <text evidence="1">The sequence shown here is derived from an EMBL/GenBank/DDBJ whole genome shotgun (WGS) entry which is preliminary data.</text>
</comment>
<dbReference type="RefSeq" id="WP_132045388.1">
    <property type="nucleotide sequence ID" value="NZ_SLTR01000028.1"/>
</dbReference>
<keyword evidence="2" id="KW-1185">Reference proteome</keyword>
<dbReference type="InterPro" id="IPR029044">
    <property type="entry name" value="Nucleotide-diphossugar_trans"/>
</dbReference>
<dbReference type="EMBL" id="SLTR01000028">
    <property type="protein sequence ID" value="TDA95520.1"/>
    <property type="molecule type" value="Genomic_DNA"/>
</dbReference>
<proteinExistence type="predicted"/>
<evidence type="ECO:0000313" key="1">
    <source>
        <dbReference type="EMBL" id="TDA95520.1"/>
    </source>
</evidence>
<keyword evidence="1" id="KW-0808">Transferase</keyword>
<protein>
    <submittedName>
        <fullName evidence="1">Acylneuraminate cytidylyltransferase family protein</fullName>
    </submittedName>
</protein>
<dbReference type="InterPro" id="IPR003329">
    <property type="entry name" value="Cytidylyl_trans"/>
</dbReference>
<dbReference type="Gene3D" id="3.90.550.10">
    <property type="entry name" value="Spore Coat Polysaccharide Biosynthesis Protein SpsA, Chain A"/>
    <property type="match status" value="1"/>
</dbReference>
<sequence length="238" mass="26336">MISGNRVIAVVPARGGSKSVPGKNIRALAGKPLIGWSIEVAQAVEEVDRIIVSTDDEAIAEVAERLGAEVYRRPAHLATDDALVIDALRDLHATLRREGEPADIMILLEPTCPLRASEDVHQCLVRMVEDHLDSVATFKPADLNPHRAWRLDGTSPTPFIEGANPWRPRQELPSAYQLNGAVYVFCPERLPEDINGLLFGRTGAVVMSHERSVDIDVEFDFTLTELLMEKMNREPSSR</sequence>
<accession>A0ABY2D3A9</accession>
<dbReference type="Pfam" id="PF02348">
    <property type="entry name" value="CTP_transf_3"/>
    <property type="match status" value="1"/>
</dbReference>
<gene>
    <name evidence="1" type="ORF">E0702_15285</name>
</gene>
<name>A0ABY2D3A9_9GAMM</name>
<reference evidence="1 2" key="1">
    <citation type="submission" date="2019-03" db="EMBL/GenBank/DDBJ databases">
        <title>Halomonas marinisediminis sp. nov., a moderately halophilic bacterium isolated from the Bohai Gulf.</title>
        <authorList>
            <person name="Ji X."/>
        </authorList>
    </citation>
    <scope>NUCLEOTIDE SEQUENCE [LARGE SCALE GENOMIC DNA]</scope>
    <source>
        <strain evidence="1 2">204</strain>
    </source>
</reference>
<dbReference type="SUPFAM" id="SSF53448">
    <property type="entry name" value="Nucleotide-diphospho-sugar transferases"/>
    <property type="match status" value="1"/>
</dbReference>
<dbReference type="PANTHER" id="PTHR21485">
    <property type="entry name" value="HAD SUPERFAMILY MEMBERS CMAS AND KDSC"/>
    <property type="match status" value="1"/>
</dbReference>
<dbReference type="InterPro" id="IPR050793">
    <property type="entry name" value="CMP-NeuNAc_synthase"/>
</dbReference>
<dbReference type="Proteomes" id="UP000294823">
    <property type="component" value="Unassembled WGS sequence"/>
</dbReference>
<dbReference type="CDD" id="cd02513">
    <property type="entry name" value="CMP-NeuAc_Synthase"/>
    <property type="match status" value="1"/>
</dbReference>